<dbReference type="OrthoDB" id="2893324at2759"/>
<protein>
    <recommendedName>
        <fullName evidence="3">Nucleoside 2-deoxyribosyltransferase</fullName>
    </recommendedName>
</protein>
<keyword evidence="2" id="KW-1185">Reference proteome</keyword>
<dbReference type="Pfam" id="PF15891">
    <property type="entry name" value="Nuc_deoxyri_tr2"/>
    <property type="match status" value="1"/>
</dbReference>
<gene>
    <name evidence="1" type="ORF">BDW02DRAFT_567707</name>
</gene>
<name>A0A6A5KQ90_9PLEO</name>
<proteinExistence type="predicted"/>
<dbReference type="Gene3D" id="3.40.50.450">
    <property type="match status" value="1"/>
</dbReference>
<evidence type="ECO:0000313" key="2">
    <source>
        <dbReference type="Proteomes" id="UP000800040"/>
    </source>
</evidence>
<evidence type="ECO:0008006" key="3">
    <source>
        <dbReference type="Google" id="ProtNLM"/>
    </source>
</evidence>
<organism evidence="1 2">
    <name type="scientific">Decorospora gaudefroyi</name>
    <dbReference type="NCBI Taxonomy" id="184978"/>
    <lineage>
        <taxon>Eukaryota</taxon>
        <taxon>Fungi</taxon>
        <taxon>Dikarya</taxon>
        <taxon>Ascomycota</taxon>
        <taxon>Pezizomycotina</taxon>
        <taxon>Dothideomycetes</taxon>
        <taxon>Pleosporomycetidae</taxon>
        <taxon>Pleosporales</taxon>
        <taxon>Pleosporineae</taxon>
        <taxon>Pleosporaceae</taxon>
        <taxon>Decorospora</taxon>
    </lineage>
</organism>
<dbReference type="AlphaFoldDB" id="A0A6A5KQ90"/>
<dbReference type="InterPro" id="IPR039470">
    <property type="entry name" value="Nuc_deoxyri_tr2"/>
</dbReference>
<sequence>MSKTTAKATIHRPLIRHQITTPSIILYGSIPSSSVKDWQTPLSASLSDLPIAILNPYRHDWDQSWVEDISFPKFREQVEWEMDYAQVADVIVFYFDPNAPSPVTLLELGMYAGTGKAVVCCPEGFYKRGNVQIVCRRYGIPLCAGLEELESVIRERLGEKLAAGAAA</sequence>
<evidence type="ECO:0000313" key="1">
    <source>
        <dbReference type="EMBL" id="KAF1835803.1"/>
    </source>
</evidence>
<accession>A0A6A5KQ90</accession>
<dbReference type="EMBL" id="ML975282">
    <property type="protein sequence ID" value="KAF1835803.1"/>
    <property type="molecule type" value="Genomic_DNA"/>
</dbReference>
<dbReference type="Proteomes" id="UP000800040">
    <property type="component" value="Unassembled WGS sequence"/>
</dbReference>
<reference evidence="1" key="1">
    <citation type="submission" date="2020-01" db="EMBL/GenBank/DDBJ databases">
        <authorList>
            <consortium name="DOE Joint Genome Institute"/>
            <person name="Haridas S."/>
            <person name="Albert R."/>
            <person name="Binder M."/>
            <person name="Bloem J."/>
            <person name="Labutti K."/>
            <person name="Salamov A."/>
            <person name="Andreopoulos B."/>
            <person name="Baker S.E."/>
            <person name="Barry K."/>
            <person name="Bills G."/>
            <person name="Bluhm B.H."/>
            <person name="Cannon C."/>
            <person name="Castanera R."/>
            <person name="Culley D.E."/>
            <person name="Daum C."/>
            <person name="Ezra D."/>
            <person name="Gonzalez J.B."/>
            <person name="Henrissat B."/>
            <person name="Kuo A."/>
            <person name="Liang C."/>
            <person name="Lipzen A."/>
            <person name="Lutzoni F."/>
            <person name="Magnuson J."/>
            <person name="Mondo S."/>
            <person name="Nolan M."/>
            <person name="Ohm R."/>
            <person name="Pangilinan J."/>
            <person name="Park H.-J."/>
            <person name="Ramirez L."/>
            <person name="Alfaro M."/>
            <person name="Sun H."/>
            <person name="Tritt A."/>
            <person name="Yoshinaga Y."/>
            <person name="Zwiers L.-H."/>
            <person name="Turgeon B.G."/>
            <person name="Goodwin S.B."/>
            <person name="Spatafora J.W."/>
            <person name="Crous P.W."/>
            <person name="Grigoriev I.V."/>
        </authorList>
    </citation>
    <scope>NUCLEOTIDE SEQUENCE</scope>
    <source>
        <strain evidence="1">P77</strain>
    </source>
</reference>